<feature type="domain" description="DUF7788" evidence="1">
    <location>
        <begin position="131"/>
        <end position="239"/>
    </location>
</feature>
<dbReference type="OrthoDB" id="1149618at2759"/>
<sequence>MSANRWFEITYYRVPSVCIAVHELPDRCQSGKKQISGATLFRHLLVMQAVELVLAQKETPTRHGFKKHKVGDAMREQRRKLAKTQALVVDAHLQRVRVNEISGKPPYLTSHHLKWIRSGLPFPFPPSWRSAKPPFADSFIAFSSQLRVVVLDPESKKVSLGATIQATSRSEWGFNSDFDAVFLKLVLPSSIKNKVPKDETIKRIFVFSDMQFNCASTRYDPANWETNRDVVERAYQEAGEGIALLSGYSPSLLEVFMGIEEEEEDFEVLDNSGENVTRKQDFTPQDIRKYNGLVVVD</sequence>
<dbReference type="InterPro" id="IPR056690">
    <property type="entry name" value="DUF7788"/>
</dbReference>
<evidence type="ECO:0000259" key="1">
    <source>
        <dbReference type="Pfam" id="PF25043"/>
    </source>
</evidence>
<accession>A0A0C9TT09</accession>
<dbReference type="AlphaFoldDB" id="A0A0C9TT09"/>
<reference evidence="3" key="2">
    <citation type="submission" date="2015-01" db="EMBL/GenBank/DDBJ databases">
        <title>Evolutionary Origins and Diversification of the Mycorrhizal Mutualists.</title>
        <authorList>
            <consortium name="DOE Joint Genome Institute"/>
            <consortium name="Mycorrhizal Genomics Consortium"/>
            <person name="Kohler A."/>
            <person name="Kuo A."/>
            <person name="Nagy L.G."/>
            <person name="Floudas D."/>
            <person name="Copeland A."/>
            <person name="Barry K.W."/>
            <person name="Cichocki N."/>
            <person name="Veneault-Fourrey C."/>
            <person name="LaButti K."/>
            <person name="Lindquist E.A."/>
            <person name="Lipzen A."/>
            <person name="Lundell T."/>
            <person name="Morin E."/>
            <person name="Murat C."/>
            <person name="Riley R."/>
            <person name="Ohm R."/>
            <person name="Sun H."/>
            <person name="Tunlid A."/>
            <person name="Henrissat B."/>
            <person name="Grigoriev I.V."/>
            <person name="Hibbett D.S."/>
            <person name="Martin F."/>
        </authorList>
    </citation>
    <scope>NUCLEOTIDE SEQUENCE [LARGE SCALE GENOMIC DNA]</scope>
    <source>
        <strain evidence="3">ATCC 200175</strain>
    </source>
</reference>
<organism evidence="2 3">
    <name type="scientific">Paxillus involutus ATCC 200175</name>
    <dbReference type="NCBI Taxonomy" id="664439"/>
    <lineage>
        <taxon>Eukaryota</taxon>
        <taxon>Fungi</taxon>
        <taxon>Dikarya</taxon>
        <taxon>Basidiomycota</taxon>
        <taxon>Agaricomycotina</taxon>
        <taxon>Agaricomycetes</taxon>
        <taxon>Agaricomycetidae</taxon>
        <taxon>Boletales</taxon>
        <taxon>Paxilineae</taxon>
        <taxon>Paxillaceae</taxon>
        <taxon>Paxillus</taxon>
    </lineage>
</organism>
<dbReference type="Proteomes" id="UP000053647">
    <property type="component" value="Unassembled WGS sequence"/>
</dbReference>
<dbReference type="HOGENOM" id="CLU_011744_2_0_1"/>
<gene>
    <name evidence="2" type="ORF">PAXINDRAFT_16092</name>
</gene>
<dbReference type="Pfam" id="PF25043">
    <property type="entry name" value="DUF7788"/>
    <property type="match status" value="1"/>
</dbReference>
<dbReference type="PANTHER" id="PTHR31373">
    <property type="entry name" value="OS06G0652100 PROTEIN"/>
    <property type="match status" value="1"/>
</dbReference>
<proteinExistence type="predicted"/>
<dbReference type="EMBL" id="KN819390">
    <property type="protein sequence ID" value="KIJ11002.1"/>
    <property type="molecule type" value="Genomic_DNA"/>
</dbReference>
<dbReference type="InterPro" id="IPR011205">
    <property type="entry name" value="UCP015417_vWA"/>
</dbReference>
<keyword evidence="3" id="KW-1185">Reference proteome</keyword>
<dbReference type="PANTHER" id="PTHR31373:SF27">
    <property type="entry name" value="TROVE DOMAIN-CONTAINING PROTEIN"/>
    <property type="match status" value="1"/>
</dbReference>
<protein>
    <recommendedName>
        <fullName evidence="1">DUF7788 domain-containing protein</fullName>
    </recommendedName>
</protein>
<evidence type="ECO:0000313" key="2">
    <source>
        <dbReference type="EMBL" id="KIJ11002.1"/>
    </source>
</evidence>
<evidence type="ECO:0000313" key="3">
    <source>
        <dbReference type="Proteomes" id="UP000053647"/>
    </source>
</evidence>
<name>A0A0C9TT09_PAXIN</name>
<reference evidence="2 3" key="1">
    <citation type="submission" date="2014-06" db="EMBL/GenBank/DDBJ databases">
        <authorList>
            <consortium name="DOE Joint Genome Institute"/>
            <person name="Kuo A."/>
            <person name="Kohler A."/>
            <person name="Nagy L.G."/>
            <person name="Floudas D."/>
            <person name="Copeland A."/>
            <person name="Barry K.W."/>
            <person name="Cichocki N."/>
            <person name="Veneault-Fourrey C."/>
            <person name="LaButti K."/>
            <person name="Lindquist E.A."/>
            <person name="Lipzen A."/>
            <person name="Lundell T."/>
            <person name="Morin E."/>
            <person name="Murat C."/>
            <person name="Sun H."/>
            <person name="Tunlid A."/>
            <person name="Henrissat B."/>
            <person name="Grigoriev I.V."/>
            <person name="Hibbett D.S."/>
            <person name="Martin F."/>
            <person name="Nordberg H.P."/>
            <person name="Cantor M.N."/>
            <person name="Hua S.X."/>
        </authorList>
    </citation>
    <scope>NUCLEOTIDE SEQUENCE [LARGE SCALE GENOMIC DNA]</scope>
    <source>
        <strain evidence="2 3">ATCC 200175</strain>
    </source>
</reference>